<dbReference type="AlphaFoldDB" id="A0A1I7WVV9"/>
<dbReference type="InterPro" id="IPR001357">
    <property type="entry name" value="BRCT_dom"/>
</dbReference>
<sequence>MDLAPLLNEKLLCVDRNESTIEEGSPRVRDPNMLKIKENIEARKVVMVKKMRDARERKRKAIMSENKIFNGESSSLDMAESTDSKPPLFGVRFTLSGFQNPIRGQLRDKMSTGVMVVTAPWVEKCYIEKKKVDERFFMLS</sequence>
<dbReference type="WBParaSite" id="Hba_09269">
    <property type="protein sequence ID" value="Hba_09269"/>
    <property type="gene ID" value="Hba_09269"/>
</dbReference>
<protein>
    <submittedName>
        <fullName evidence="3">BRCT domain-containing protein</fullName>
    </submittedName>
</protein>
<keyword evidence="2" id="KW-1185">Reference proteome</keyword>
<reference evidence="3" key="1">
    <citation type="submission" date="2016-11" db="UniProtKB">
        <authorList>
            <consortium name="WormBaseParasite"/>
        </authorList>
    </citation>
    <scope>IDENTIFICATION</scope>
</reference>
<accession>A0A1I7WVV9</accession>
<organism evidence="2 3">
    <name type="scientific">Heterorhabditis bacteriophora</name>
    <name type="common">Entomopathogenic nematode worm</name>
    <dbReference type="NCBI Taxonomy" id="37862"/>
    <lineage>
        <taxon>Eukaryota</taxon>
        <taxon>Metazoa</taxon>
        <taxon>Ecdysozoa</taxon>
        <taxon>Nematoda</taxon>
        <taxon>Chromadorea</taxon>
        <taxon>Rhabditida</taxon>
        <taxon>Rhabditina</taxon>
        <taxon>Rhabditomorpha</taxon>
        <taxon>Strongyloidea</taxon>
        <taxon>Heterorhabditidae</taxon>
        <taxon>Heterorhabditis</taxon>
    </lineage>
</organism>
<dbReference type="InterPro" id="IPR036420">
    <property type="entry name" value="BRCT_dom_sf"/>
</dbReference>
<dbReference type="PROSITE" id="PS50172">
    <property type="entry name" value="BRCT"/>
    <property type="match status" value="1"/>
</dbReference>
<evidence type="ECO:0000313" key="3">
    <source>
        <dbReference type="WBParaSite" id="Hba_09269"/>
    </source>
</evidence>
<dbReference type="SUPFAM" id="SSF52113">
    <property type="entry name" value="BRCT domain"/>
    <property type="match status" value="1"/>
</dbReference>
<feature type="domain" description="BRCT" evidence="1">
    <location>
        <begin position="109"/>
        <end position="139"/>
    </location>
</feature>
<evidence type="ECO:0000313" key="2">
    <source>
        <dbReference type="Proteomes" id="UP000095283"/>
    </source>
</evidence>
<dbReference type="Proteomes" id="UP000095283">
    <property type="component" value="Unplaced"/>
</dbReference>
<proteinExistence type="predicted"/>
<evidence type="ECO:0000259" key="1">
    <source>
        <dbReference type="PROSITE" id="PS50172"/>
    </source>
</evidence>
<name>A0A1I7WVV9_HETBA</name>